<comment type="caution">
    <text evidence="15">The sequence shown here is derived from an EMBL/GenBank/DDBJ whole genome shotgun (WGS) entry which is preliminary data.</text>
</comment>
<proteinExistence type="inferred from homology"/>
<comment type="similarity">
    <text evidence="11 13">Belongs to the RecA family. RadA subfamily.</text>
</comment>
<comment type="function">
    <text evidence="11">Plays a role in repairing double-strand DNA breaks, probably involving stabilizing or processing branched DNA or blocked replication forks.</text>
</comment>
<evidence type="ECO:0000256" key="1">
    <source>
        <dbReference type="ARBA" id="ARBA00022723"/>
    </source>
</evidence>
<dbReference type="Proteomes" id="UP000886748">
    <property type="component" value="Unassembled WGS sequence"/>
</dbReference>
<accession>A0A9D1N0A6</accession>
<dbReference type="Pfam" id="PF13541">
    <property type="entry name" value="ChlI"/>
    <property type="match status" value="1"/>
</dbReference>
<keyword evidence="6 13" id="KW-0862">Zinc</keyword>
<dbReference type="InterPro" id="IPR020588">
    <property type="entry name" value="RecA_ATP-bd"/>
</dbReference>
<reference evidence="15" key="1">
    <citation type="submission" date="2020-10" db="EMBL/GenBank/DDBJ databases">
        <authorList>
            <person name="Gilroy R."/>
        </authorList>
    </citation>
    <scope>NUCLEOTIDE SEQUENCE</scope>
    <source>
        <strain evidence="15">CHK154-7741</strain>
    </source>
</reference>
<keyword evidence="10 11" id="KW-0234">DNA repair</keyword>
<dbReference type="FunFam" id="3.40.50.300:FF:000050">
    <property type="entry name" value="DNA repair protein RadA"/>
    <property type="match status" value="1"/>
</dbReference>
<dbReference type="InterPro" id="IPR003593">
    <property type="entry name" value="AAA+_ATPase"/>
</dbReference>
<dbReference type="SMART" id="SM00382">
    <property type="entry name" value="AAA"/>
    <property type="match status" value="1"/>
</dbReference>
<dbReference type="PANTHER" id="PTHR32472">
    <property type="entry name" value="DNA REPAIR PROTEIN RADA"/>
    <property type="match status" value="1"/>
</dbReference>
<evidence type="ECO:0000259" key="14">
    <source>
        <dbReference type="PROSITE" id="PS50162"/>
    </source>
</evidence>
<evidence type="ECO:0000256" key="8">
    <source>
        <dbReference type="ARBA" id="ARBA00023016"/>
    </source>
</evidence>
<dbReference type="GO" id="GO:0140664">
    <property type="term" value="F:ATP-dependent DNA damage sensor activity"/>
    <property type="evidence" value="ECO:0007669"/>
    <property type="project" value="InterPro"/>
</dbReference>
<keyword evidence="7 11" id="KW-0067">ATP-binding</keyword>
<evidence type="ECO:0000256" key="2">
    <source>
        <dbReference type="ARBA" id="ARBA00022741"/>
    </source>
</evidence>
<keyword evidence="5" id="KW-0378">Hydrolase</keyword>
<dbReference type="GO" id="GO:0008270">
    <property type="term" value="F:zinc ion binding"/>
    <property type="evidence" value="ECO:0007669"/>
    <property type="project" value="UniProtKB-KW"/>
</dbReference>
<dbReference type="GO" id="GO:0016787">
    <property type="term" value="F:hydrolase activity"/>
    <property type="evidence" value="ECO:0007669"/>
    <property type="project" value="UniProtKB-KW"/>
</dbReference>
<dbReference type="AlphaFoldDB" id="A0A9D1N0A6"/>
<protein>
    <recommendedName>
        <fullName evidence="11 12">DNA repair protein RadA</fullName>
    </recommendedName>
</protein>
<dbReference type="GO" id="GO:0005524">
    <property type="term" value="F:ATP binding"/>
    <property type="evidence" value="ECO:0007669"/>
    <property type="project" value="UniProtKB-UniRule"/>
</dbReference>
<keyword evidence="3 11" id="KW-0227">DNA damage</keyword>
<dbReference type="SUPFAM" id="SSF52540">
    <property type="entry name" value="P-loop containing nucleoside triphosphate hydrolases"/>
    <property type="match status" value="1"/>
</dbReference>
<evidence type="ECO:0000256" key="9">
    <source>
        <dbReference type="ARBA" id="ARBA00023125"/>
    </source>
</evidence>
<dbReference type="PRINTS" id="PR01874">
    <property type="entry name" value="DNAREPAIRADA"/>
</dbReference>
<dbReference type="Pfam" id="PF18073">
    <property type="entry name" value="Zn_ribbon_LapB"/>
    <property type="match status" value="1"/>
</dbReference>
<comment type="domain">
    <text evidence="11">The middle region has homology to RecA with ATPase motifs including the RadA KNRFG motif, while the C-terminus is homologous to Lon protease.</text>
</comment>
<evidence type="ECO:0000256" key="4">
    <source>
        <dbReference type="ARBA" id="ARBA00022771"/>
    </source>
</evidence>
<dbReference type="SUPFAM" id="SSF54211">
    <property type="entry name" value="Ribosomal protein S5 domain 2-like"/>
    <property type="match status" value="1"/>
</dbReference>
<keyword evidence="9 11" id="KW-0238">DNA-binding</keyword>
<dbReference type="Gene3D" id="3.40.50.300">
    <property type="entry name" value="P-loop containing nucleotide triphosphate hydrolases"/>
    <property type="match status" value="1"/>
</dbReference>
<dbReference type="Pfam" id="PF13481">
    <property type="entry name" value="AAA_25"/>
    <property type="match status" value="1"/>
</dbReference>
<dbReference type="InterPro" id="IPR020568">
    <property type="entry name" value="Ribosomal_Su5_D2-typ_SF"/>
</dbReference>
<dbReference type="EMBL" id="DVOD01000033">
    <property type="protein sequence ID" value="HIU92434.1"/>
    <property type="molecule type" value="Genomic_DNA"/>
</dbReference>
<dbReference type="GO" id="GO:0000725">
    <property type="term" value="P:recombinational repair"/>
    <property type="evidence" value="ECO:0007669"/>
    <property type="project" value="UniProtKB-UniRule"/>
</dbReference>
<name>A0A9D1N0A6_9CLOT</name>
<evidence type="ECO:0000256" key="3">
    <source>
        <dbReference type="ARBA" id="ARBA00022763"/>
    </source>
</evidence>
<evidence type="ECO:0000256" key="13">
    <source>
        <dbReference type="RuleBase" id="RU003555"/>
    </source>
</evidence>
<keyword evidence="8 11" id="KW-0346">Stress response</keyword>
<sequence>MAKLKTKWICQNCGYETAKYLGKCPDCGQWNTLVEEVFESISPSQAAKTVLNDTIPCLINDIEIDRSIRFTTGIEEFDRVLGGGLVQGSIVLLAGDPGIGKSTILLQTGKAICKDGRTALYVSAEESASQVKLRAQRLGVQSNSLYIYSQTNFEAIKRQIDEIKPQILIIDSIQAVYTDSVTSSPGSVSQIRECTNILMDIAKNKNITVVVIGHVTKEGNIAGPKVLEHMVDTVIYFEGDRYKSYRLLRCMKNRFGTTNEVGVFNMCDDGLHEISNPSELFLNERTQNNTPGSVIIATNEGSRPLLIEIQALVGTTSYPSPRRVSNGIDYNRLLQILAVLEKRIGLNLSKQDVYVNVIGGLEIDEPAADLGVALAVATCARDVCVSPDTVIVGEIGLSGEIRAINNLDKRIKESEKLGFKKIIVPQTNTLKKEEFKNINIVQVKRLMDAITACVSKSDKTTVS</sequence>
<evidence type="ECO:0000256" key="11">
    <source>
        <dbReference type="HAMAP-Rule" id="MF_01498"/>
    </source>
</evidence>
<dbReference type="GO" id="GO:0003684">
    <property type="term" value="F:damaged DNA binding"/>
    <property type="evidence" value="ECO:0007669"/>
    <property type="project" value="InterPro"/>
</dbReference>
<dbReference type="NCBIfam" id="TIGR00416">
    <property type="entry name" value="sms"/>
    <property type="match status" value="1"/>
</dbReference>
<keyword evidence="4 13" id="KW-0863">Zinc-finger</keyword>
<gene>
    <name evidence="11 15" type="primary">radA</name>
    <name evidence="15" type="ORF">IAD26_04800</name>
</gene>
<feature type="region of interest" description="Lon-protease-like" evidence="11">
    <location>
        <begin position="352"/>
        <end position="463"/>
    </location>
</feature>
<reference evidence="15" key="2">
    <citation type="journal article" date="2021" name="PeerJ">
        <title>Extensive microbial diversity within the chicken gut microbiome revealed by metagenomics and culture.</title>
        <authorList>
            <person name="Gilroy R."/>
            <person name="Ravi A."/>
            <person name="Getino M."/>
            <person name="Pursley I."/>
            <person name="Horton D.L."/>
            <person name="Alikhan N.F."/>
            <person name="Baker D."/>
            <person name="Gharbi K."/>
            <person name="Hall N."/>
            <person name="Watson M."/>
            <person name="Adriaenssens E.M."/>
            <person name="Foster-Nyarko E."/>
            <person name="Jarju S."/>
            <person name="Secka A."/>
            <person name="Antonio M."/>
            <person name="Oren A."/>
            <person name="Chaudhuri R.R."/>
            <person name="La Ragione R."/>
            <person name="Hildebrand F."/>
            <person name="Pallen M.J."/>
        </authorList>
    </citation>
    <scope>NUCLEOTIDE SEQUENCE</scope>
    <source>
        <strain evidence="15">CHK154-7741</strain>
    </source>
</reference>
<dbReference type="PANTHER" id="PTHR32472:SF10">
    <property type="entry name" value="DNA REPAIR PROTEIN RADA-LIKE PROTEIN"/>
    <property type="match status" value="1"/>
</dbReference>
<dbReference type="InterPro" id="IPR014721">
    <property type="entry name" value="Ribsml_uS5_D2-typ_fold_subgr"/>
</dbReference>
<dbReference type="InterPro" id="IPR027417">
    <property type="entry name" value="P-loop_NTPase"/>
</dbReference>
<feature type="domain" description="RecA family profile 1" evidence="14">
    <location>
        <begin position="66"/>
        <end position="215"/>
    </location>
</feature>
<keyword evidence="2 11" id="KW-0547">Nucleotide-binding</keyword>
<dbReference type="GO" id="GO:0005829">
    <property type="term" value="C:cytosol"/>
    <property type="evidence" value="ECO:0007669"/>
    <property type="project" value="TreeGrafter"/>
</dbReference>
<evidence type="ECO:0000256" key="7">
    <source>
        <dbReference type="ARBA" id="ARBA00022840"/>
    </source>
</evidence>
<comment type="function">
    <text evidence="13">DNA-dependent ATPase involved in processing of recombination intermediates, plays a role in repairing DNA breaks. Stimulates the branch migration of RecA-mediated strand transfer reactions, allowing the 3' invading strand to extend heteroduplex DNA faster. Binds ssDNA in the presence of ADP but not other nucleotides, has ATPase activity that is stimulated by ssDNA and various branched DNA structures, but inhibited by SSB. Does not have RecA's homology-searching function.</text>
</comment>
<feature type="binding site" evidence="11">
    <location>
        <begin position="95"/>
        <end position="102"/>
    </location>
    <ligand>
        <name>ATP</name>
        <dbReference type="ChEBI" id="CHEBI:30616"/>
    </ligand>
</feature>
<evidence type="ECO:0000313" key="16">
    <source>
        <dbReference type="Proteomes" id="UP000886748"/>
    </source>
</evidence>
<evidence type="ECO:0000313" key="15">
    <source>
        <dbReference type="EMBL" id="HIU92434.1"/>
    </source>
</evidence>
<evidence type="ECO:0000256" key="12">
    <source>
        <dbReference type="NCBIfam" id="TIGR00416"/>
    </source>
</evidence>
<dbReference type="InterPro" id="IPR041166">
    <property type="entry name" value="Rubredoxin_2"/>
</dbReference>
<keyword evidence="1 11" id="KW-0479">Metal-binding</keyword>
<dbReference type="PROSITE" id="PS50162">
    <property type="entry name" value="RECA_2"/>
    <property type="match status" value="1"/>
</dbReference>
<dbReference type="CDD" id="cd01121">
    <property type="entry name" value="RadA_SMS_N"/>
    <property type="match status" value="1"/>
</dbReference>
<evidence type="ECO:0000256" key="5">
    <source>
        <dbReference type="ARBA" id="ARBA00022801"/>
    </source>
</evidence>
<feature type="short sequence motif" description="RadA KNRFG motif" evidence="11">
    <location>
        <begin position="252"/>
        <end position="256"/>
    </location>
</feature>
<evidence type="ECO:0000256" key="6">
    <source>
        <dbReference type="ARBA" id="ARBA00022833"/>
    </source>
</evidence>
<dbReference type="HAMAP" id="MF_01498">
    <property type="entry name" value="RadA_bact"/>
    <property type="match status" value="1"/>
</dbReference>
<dbReference type="InterPro" id="IPR004504">
    <property type="entry name" value="DNA_repair_RadA"/>
</dbReference>
<dbReference type="Gene3D" id="3.30.230.10">
    <property type="match status" value="1"/>
</dbReference>
<organism evidence="15 16">
    <name type="scientific">Candidatus Limenecus avicola</name>
    <dbReference type="NCBI Taxonomy" id="2840847"/>
    <lineage>
        <taxon>Bacteria</taxon>
        <taxon>Bacillati</taxon>
        <taxon>Bacillota</taxon>
        <taxon>Clostridia</taxon>
        <taxon>Eubacteriales</taxon>
        <taxon>Clostridiaceae</taxon>
        <taxon>Clostridiaceae incertae sedis</taxon>
        <taxon>Candidatus Limenecus</taxon>
    </lineage>
</organism>
<evidence type="ECO:0000256" key="10">
    <source>
        <dbReference type="ARBA" id="ARBA00023204"/>
    </source>
</evidence>